<protein>
    <submittedName>
        <fullName evidence="2">Uncharacterized protein</fullName>
    </submittedName>
</protein>
<evidence type="ECO:0000313" key="3">
    <source>
        <dbReference type="Proteomes" id="UP000770661"/>
    </source>
</evidence>
<accession>A0A8J4YRR0</accession>
<dbReference type="Proteomes" id="UP000770661">
    <property type="component" value="Unassembled WGS sequence"/>
</dbReference>
<evidence type="ECO:0000256" key="1">
    <source>
        <dbReference type="SAM" id="MobiDB-lite"/>
    </source>
</evidence>
<comment type="caution">
    <text evidence="2">The sequence shown here is derived from an EMBL/GenBank/DDBJ whole genome shotgun (WGS) entry which is preliminary data.</text>
</comment>
<sequence length="136" mass="15216">MCPGRMCIHDYFRCYFQRWEASPAELHQEEETSFLKVMPTLPQLATAATPAYEEEEEEPLEEGEEEQQHGNRAQTRQGKNKAVLLASEARPPPGVSPDTRSQDLGSMMPTDVPDTLVNLPRDPSPYAQTSQATVPT</sequence>
<keyword evidence="3" id="KW-1185">Reference proteome</keyword>
<gene>
    <name evidence="2" type="ORF">GWK47_030491</name>
</gene>
<proteinExistence type="predicted"/>
<reference evidence="2" key="1">
    <citation type="submission" date="2020-07" db="EMBL/GenBank/DDBJ databases">
        <title>The High-quality genome of the commercially important snow crab, Chionoecetes opilio.</title>
        <authorList>
            <person name="Jeong J.-H."/>
            <person name="Ryu S."/>
        </authorList>
    </citation>
    <scope>NUCLEOTIDE SEQUENCE</scope>
    <source>
        <strain evidence="2">MADBK_172401_WGS</strain>
        <tissue evidence="2">Digestive gland</tissue>
    </source>
</reference>
<name>A0A8J4YRR0_CHIOP</name>
<feature type="region of interest" description="Disordered" evidence="1">
    <location>
        <begin position="45"/>
        <end position="136"/>
    </location>
</feature>
<evidence type="ECO:0000313" key="2">
    <source>
        <dbReference type="EMBL" id="KAG0729371.1"/>
    </source>
</evidence>
<dbReference type="AlphaFoldDB" id="A0A8J4YRR0"/>
<organism evidence="2 3">
    <name type="scientific">Chionoecetes opilio</name>
    <name type="common">Atlantic snow crab</name>
    <name type="synonym">Cancer opilio</name>
    <dbReference type="NCBI Taxonomy" id="41210"/>
    <lineage>
        <taxon>Eukaryota</taxon>
        <taxon>Metazoa</taxon>
        <taxon>Ecdysozoa</taxon>
        <taxon>Arthropoda</taxon>
        <taxon>Crustacea</taxon>
        <taxon>Multicrustacea</taxon>
        <taxon>Malacostraca</taxon>
        <taxon>Eumalacostraca</taxon>
        <taxon>Eucarida</taxon>
        <taxon>Decapoda</taxon>
        <taxon>Pleocyemata</taxon>
        <taxon>Brachyura</taxon>
        <taxon>Eubrachyura</taxon>
        <taxon>Majoidea</taxon>
        <taxon>Majidae</taxon>
        <taxon>Chionoecetes</taxon>
    </lineage>
</organism>
<feature type="compositionally biased region" description="Acidic residues" evidence="1">
    <location>
        <begin position="52"/>
        <end position="65"/>
    </location>
</feature>
<dbReference type="EMBL" id="JACEEZ010001287">
    <property type="protein sequence ID" value="KAG0729371.1"/>
    <property type="molecule type" value="Genomic_DNA"/>
</dbReference>
<feature type="compositionally biased region" description="Polar residues" evidence="1">
    <location>
        <begin position="126"/>
        <end position="136"/>
    </location>
</feature>